<organism evidence="5 6">
    <name type="scientific">Bifidobacterium scardovii</name>
    <dbReference type="NCBI Taxonomy" id="158787"/>
    <lineage>
        <taxon>Bacteria</taxon>
        <taxon>Bacillati</taxon>
        <taxon>Actinomycetota</taxon>
        <taxon>Actinomycetes</taxon>
        <taxon>Bifidobacteriales</taxon>
        <taxon>Bifidobacteriaceae</taxon>
        <taxon>Bifidobacterium</taxon>
    </lineage>
</organism>
<comment type="caution">
    <text evidence="5">The sequence shown here is derived from an EMBL/GenBank/DDBJ whole genome shotgun (WGS) entry which is preliminary data.</text>
</comment>
<sequence>MLSFENDYSCGACPDIIARLAETNATQFPGYGSDELCASAKGRIREACGAPDADVWFLVGGTQTNQTVIDSITPQYAGVVAAASGHVNVHEAGAIEATGHKVLTLPHHNGKINADELDRYCATFYGDGNYEHMVFPGSVYISQPTEYGTLYTLAELEAIAETAHKYDMPLFVDGARLGYALTATGNDVTLPDLARIADVFYIGGTKVGALFGEAVVFTNHGAFSGTPKHFLTLIKQHGALLAKGWLLGLQFDTLFTDDLYQRIARNANTAADRIRAALTAKGYTLTFDAPTNQIFITLDQPTRERLEAGVRLGFMEQADDTHTVMRICTSWSTTDEQVDELLALL</sequence>
<dbReference type="OrthoDB" id="9774495at2"/>
<dbReference type="eggNOG" id="COG2008">
    <property type="taxonomic scope" value="Bacteria"/>
</dbReference>
<dbReference type="GO" id="GO:0006520">
    <property type="term" value="P:amino acid metabolic process"/>
    <property type="evidence" value="ECO:0007669"/>
    <property type="project" value="InterPro"/>
</dbReference>
<dbReference type="InterPro" id="IPR015421">
    <property type="entry name" value="PyrdxlP-dep_Trfase_major"/>
</dbReference>
<dbReference type="PANTHER" id="PTHR48097:SF5">
    <property type="entry name" value="LOW SPECIFICITY L-THREONINE ALDOLASE"/>
    <property type="match status" value="1"/>
</dbReference>
<evidence type="ECO:0000313" key="6">
    <source>
        <dbReference type="Proteomes" id="UP000029033"/>
    </source>
</evidence>
<evidence type="ECO:0000256" key="3">
    <source>
        <dbReference type="ARBA" id="ARBA00022898"/>
    </source>
</evidence>
<evidence type="ECO:0000313" key="5">
    <source>
        <dbReference type="EMBL" id="KFI91357.1"/>
    </source>
</evidence>
<dbReference type="AlphaFoldDB" id="A0A087D757"/>
<proteinExistence type="inferred from homology"/>
<dbReference type="EMBL" id="JGZO01000023">
    <property type="protein sequence ID" value="KFI91357.1"/>
    <property type="molecule type" value="Genomic_DNA"/>
</dbReference>
<accession>A0A087D757</accession>
<dbReference type="Gene3D" id="3.90.1150.10">
    <property type="entry name" value="Aspartate Aminotransferase, domain 1"/>
    <property type="match status" value="1"/>
</dbReference>
<feature type="domain" description="Aromatic amino acid beta-eliminating lyase/threonine aldolase" evidence="4">
    <location>
        <begin position="30"/>
        <end position="221"/>
    </location>
</feature>
<evidence type="ECO:0000259" key="4">
    <source>
        <dbReference type="Pfam" id="PF01212"/>
    </source>
</evidence>
<dbReference type="Gene3D" id="3.40.640.10">
    <property type="entry name" value="Type I PLP-dependent aspartate aminotransferase-like (Major domain)"/>
    <property type="match status" value="1"/>
</dbReference>
<dbReference type="Proteomes" id="UP000029033">
    <property type="component" value="Unassembled WGS sequence"/>
</dbReference>
<dbReference type="EC" id="4.1.2.48" evidence="5"/>
<evidence type="ECO:0000256" key="1">
    <source>
        <dbReference type="ARBA" id="ARBA00001933"/>
    </source>
</evidence>
<dbReference type="RefSeq" id="WP_033518537.1">
    <property type="nucleotide sequence ID" value="NZ_CAJPMS010000023.1"/>
</dbReference>
<gene>
    <name evidence="5" type="ORF">BSCA_2046</name>
</gene>
<evidence type="ECO:0000256" key="2">
    <source>
        <dbReference type="ARBA" id="ARBA00006966"/>
    </source>
</evidence>
<reference evidence="5 6" key="1">
    <citation type="submission" date="2014-03" db="EMBL/GenBank/DDBJ databases">
        <title>Genomics of Bifidobacteria.</title>
        <authorList>
            <person name="Ventura M."/>
            <person name="Milani C."/>
            <person name="Lugli G.A."/>
        </authorList>
    </citation>
    <scope>NUCLEOTIDE SEQUENCE [LARGE SCALE GENOMIC DNA]</scope>
    <source>
        <strain evidence="5 6">LMG 21589</strain>
    </source>
</reference>
<dbReference type="STRING" id="158787.BSCA_2046"/>
<keyword evidence="5" id="KW-0456">Lyase</keyword>
<comment type="similarity">
    <text evidence="2">Belongs to the threonine aldolase family.</text>
</comment>
<dbReference type="InterPro" id="IPR015422">
    <property type="entry name" value="PyrdxlP-dep_Trfase_small"/>
</dbReference>
<dbReference type="GeneID" id="85165344"/>
<dbReference type="InterPro" id="IPR001597">
    <property type="entry name" value="ArAA_b-elim_lyase/Thr_aldolase"/>
</dbReference>
<keyword evidence="6" id="KW-1185">Reference proteome</keyword>
<dbReference type="Pfam" id="PF01212">
    <property type="entry name" value="Beta_elim_lyase"/>
    <property type="match status" value="1"/>
</dbReference>
<protein>
    <submittedName>
        <fullName evidence="5">Amino acid lyase</fullName>
        <ecNumber evidence="5">4.1.2.48</ecNumber>
    </submittedName>
</protein>
<name>A0A087D757_9BIFI</name>
<dbReference type="InterPro" id="IPR015424">
    <property type="entry name" value="PyrdxlP-dep_Trfase"/>
</dbReference>
<dbReference type="PANTHER" id="PTHR48097">
    <property type="entry name" value="L-THREONINE ALDOLASE-RELATED"/>
    <property type="match status" value="1"/>
</dbReference>
<dbReference type="SUPFAM" id="SSF53383">
    <property type="entry name" value="PLP-dependent transferases"/>
    <property type="match status" value="1"/>
</dbReference>
<comment type="cofactor">
    <cofactor evidence="1">
        <name>pyridoxal 5'-phosphate</name>
        <dbReference type="ChEBI" id="CHEBI:597326"/>
    </cofactor>
</comment>
<keyword evidence="3" id="KW-0663">Pyridoxal phosphate</keyword>
<dbReference type="GO" id="GO:0016829">
    <property type="term" value="F:lyase activity"/>
    <property type="evidence" value="ECO:0007669"/>
    <property type="project" value="UniProtKB-KW"/>
</dbReference>